<keyword evidence="2" id="KW-1185">Reference proteome</keyword>
<protein>
    <submittedName>
        <fullName evidence="1">Uncharacterized protein</fullName>
    </submittedName>
</protein>
<name>A0ACC0YUJ9_9ROSI</name>
<dbReference type="Proteomes" id="UP001163603">
    <property type="component" value="Chromosome 4"/>
</dbReference>
<organism evidence="1 2">
    <name type="scientific">Pistacia integerrima</name>
    <dbReference type="NCBI Taxonomy" id="434235"/>
    <lineage>
        <taxon>Eukaryota</taxon>
        <taxon>Viridiplantae</taxon>
        <taxon>Streptophyta</taxon>
        <taxon>Embryophyta</taxon>
        <taxon>Tracheophyta</taxon>
        <taxon>Spermatophyta</taxon>
        <taxon>Magnoliopsida</taxon>
        <taxon>eudicotyledons</taxon>
        <taxon>Gunneridae</taxon>
        <taxon>Pentapetalae</taxon>
        <taxon>rosids</taxon>
        <taxon>malvids</taxon>
        <taxon>Sapindales</taxon>
        <taxon>Anacardiaceae</taxon>
        <taxon>Pistacia</taxon>
    </lineage>
</organism>
<reference evidence="2" key="1">
    <citation type="journal article" date="2023" name="G3 (Bethesda)">
        <title>Genome assembly and association tests identify interacting loci associated with vigor, precocity, and sex in interspecific pistachio rootstocks.</title>
        <authorList>
            <person name="Palmer W."/>
            <person name="Jacygrad E."/>
            <person name="Sagayaradj S."/>
            <person name="Cavanaugh K."/>
            <person name="Han R."/>
            <person name="Bertier L."/>
            <person name="Beede B."/>
            <person name="Kafkas S."/>
            <person name="Golino D."/>
            <person name="Preece J."/>
            <person name="Michelmore R."/>
        </authorList>
    </citation>
    <scope>NUCLEOTIDE SEQUENCE [LARGE SCALE GENOMIC DNA]</scope>
</reference>
<sequence>MDDWDDNQGWEADDNFEFFEKYYHCYSFSRVDKLHLESGNKIIMPQSALHRLEYTNVKYPLEFELSNLRSGKITHCGVLEFTAEDGFIYVPTWMMEVMKIQEYDSIKLKNVSLMKAVQMKLQPHTQDFLKLSNPKALLETSLRNFSCLTTGDTIMIVHDNKKLYINILETKPSPAVFKQQAIVEEEEKVKAFIPFSGKARRLDGMPRSGQNEKELLAAEGKGKSTCAEAPEPRKAGGKLVFDSRSGKEKAEASVKEDTKREETVKSTEKFQSFTGKSFRLTR</sequence>
<proteinExistence type="predicted"/>
<evidence type="ECO:0000313" key="2">
    <source>
        <dbReference type="Proteomes" id="UP001163603"/>
    </source>
</evidence>
<comment type="caution">
    <text evidence="1">The sequence shown here is derived from an EMBL/GenBank/DDBJ whole genome shotgun (WGS) entry which is preliminary data.</text>
</comment>
<dbReference type="EMBL" id="CM047739">
    <property type="protein sequence ID" value="KAJ0042298.1"/>
    <property type="molecule type" value="Genomic_DNA"/>
</dbReference>
<evidence type="ECO:0000313" key="1">
    <source>
        <dbReference type="EMBL" id="KAJ0042298.1"/>
    </source>
</evidence>
<accession>A0ACC0YUJ9</accession>
<gene>
    <name evidence="1" type="ORF">Pint_18637</name>
</gene>